<evidence type="ECO:0000259" key="3">
    <source>
        <dbReference type="Pfam" id="PF20454"/>
    </source>
</evidence>
<feature type="region of interest" description="Disordered" evidence="1">
    <location>
        <begin position="630"/>
        <end position="695"/>
    </location>
</feature>
<keyword evidence="5" id="KW-1185">Reference proteome</keyword>
<evidence type="ECO:0000259" key="2">
    <source>
        <dbReference type="Pfam" id="PF05876"/>
    </source>
</evidence>
<dbReference type="EMBL" id="BJZV01000023">
    <property type="protein sequence ID" value="GEP11809.1"/>
    <property type="molecule type" value="Genomic_DNA"/>
</dbReference>
<organism evidence="4 5">
    <name type="scientific">Methylobacterium gnaphalii</name>
    <dbReference type="NCBI Taxonomy" id="1010610"/>
    <lineage>
        <taxon>Bacteria</taxon>
        <taxon>Pseudomonadati</taxon>
        <taxon>Pseudomonadota</taxon>
        <taxon>Alphaproteobacteria</taxon>
        <taxon>Hyphomicrobiales</taxon>
        <taxon>Methylobacteriaceae</taxon>
        <taxon>Methylobacterium</taxon>
    </lineage>
</organism>
<dbReference type="Pfam" id="PF05876">
    <property type="entry name" value="GpA_ATPase"/>
    <property type="match status" value="1"/>
</dbReference>
<evidence type="ECO:0000256" key="1">
    <source>
        <dbReference type="SAM" id="MobiDB-lite"/>
    </source>
</evidence>
<dbReference type="InterPro" id="IPR027417">
    <property type="entry name" value="P-loop_NTPase"/>
</dbReference>
<dbReference type="AlphaFoldDB" id="A0A512JPE0"/>
<dbReference type="OrthoDB" id="5181253at2"/>
<comment type="caution">
    <text evidence="4">The sequence shown here is derived from an EMBL/GenBank/DDBJ whole genome shotgun (WGS) entry which is preliminary data.</text>
</comment>
<dbReference type="Proteomes" id="UP000321750">
    <property type="component" value="Unassembled WGS sequence"/>
</dbReference>
<feature type="domain" description="Phage terminase large subunit GpA ATPase" evidence="2">
    <location>
        <begin position="47"/>
        <end position="300"/>
    </location>
</feature>
<accession>A0A512JPE0</accession>
<sequence length="695" mass="77149">MNGHPGALKMVAGGLARALEPVIHMPVSEYLEKHVVLIDGPLAGQYWSREGAPYLVEIADCLGEDHPCNLVTVRKSQQTGVSVLGLGWCLYVADREPANLIYAIPGTDALKDLAGQKLGPMIEAWHGKLDRTVIEPQTSRSGVGSTTFEKKFAGGYVTLGNANSAMDLSSKTTKKGVKDELSKWEDIPGRGDPEDLYMGRFTAFRRTKDWKILEISTPEVDTGSEDGTDAGHCRIDRSFKAGDQRYWNIACPNCGSFFYHEVSRLKIDRENPDRSRYSCPHCEHPVSEGERVIAVREGRWIPLRGGEGRHPSFHVDAFISLMMSYGEIAKEVLKAEKAGTESAKKGLYNLTLGLPHKYRGDAPDHRRLLERRESGLVQKRIPVRGLLLTGAADVQMRGIWYEIVAHAPNRETWSIDHGYLDGDTSSPDAPVFAELRRVLERQYVDAYGRKRSVDAFAVDSGYRSHVVYSWVRKVQTLHPWTGRDIVLAVKGQDGWPPPPIGTPTLVDIDLDGKKVKQGCKLWPVGTWSLKAGFYSDLHKLGIRSGQLVDPDGYCHFGDWHDENYFKQVTSEYLVDVKVLGKAAARKWEVSGDNHLLDCRIYNLALAEYLGLSSTSPEEWAEVARRRGLPDELTTPDLFRPQHRLAPDPDGSAGPGDEGLSPPPADIPSVPPAVFPPPPVPDDDWFGGSSQGWFER</sequence>
<reference evidence="4 5" key="1">
    <citation type="submission" date="2019-07" db="EMBL/GenBank/DDBJ databases">
        <title>Whole genome shotgun sequence of Methylobacterium gnaphalii NBRC 107716.</title>
        <authorList>
            <person name="Hosoyama A."/>
            <person name="Uohara A."/>
            <person name="Ohji S."/>
            <person name="Ichikawa N."/>
        </authorList>
    </citation>
    <scope>NUCLEOTIDE SEQUENCE [LARGE SCALE GENOMIC DNA]</scope>
    <source>
        <strain evidence="4 5">NBRC 107716</strain>
    </source>
</reference>
<dbReference type="InterPro" id="IPR046453">
    <property type="entry name" value="GpA_ATPase"/>
</dbReference>
<dbReference type="RefSeq" id="WP_147048220.1">
    <property type="nucleotide sequence ID" value="NZ_BSPH01000052.1"/>
</dbReference>
<evidence type="ECO:0008006" key="6">
    <source>
        <dbReference type="Google" id="ProtNLM"/>
    </source>
</evidence>
<dbReference type="GO" id="GO:0004519">
    <property type="term" value="F:endonuclease activity"/>
    <property type="evidence" value="ECO:0007669"/>
    <property type="project" value="InterPro"/>
</dbReference>
<feature type="compositionally biased region" description="Pro residues" evidence="1">
    <location>
        <begin position="660"/>
        <end position="679"/>
    </location>
</feature>
<evidence type="ECO:0000313" key="4">
    <source>
        <dbReference type="EMBL" id="GEP11809.1"/>
    </source>
</evidence>
<evidence type="ECO:0000313" key="5">
    <source>
        <dbReference type="Proteomes" id="UP000321750"/>
    </source>
</evidence>
<feature type="domain" description="Terminase large subunit GpA endonuclease" evidence="3">
    <location>
        <begin position="310"/>
        <end position="612"/>
    </location>
</feature>
<proteinExistence type="predicted"/>
<dbReference type="Pfam" id="PF20454">
    <property type="entry name" value="GpA_nuclease"/>
    <property type="match status" value="1"/>
</dbReference>
<dbReference type="Gene3D" id="3.40.50.300">
    <property type="entry name" value="P-loop containing nucleotide triphosphate hydrolases"/>
    <property type="match status" value="1"/>
</dbReference>
<dbReference type="InterPro" id="IPR046454">
    <property type="entry name" value="GpA_endonuclease"/>
</dbReference>
<protein>
    <recommendedName>
        <fullName evidence="6">Terminase</fullName>
    </recommendedName>
</protein>
<dbReference type="GO" id="GO:0016887">
    <property type="term" value="F:ATP hydrolysis activity"/>
    <property type="evidence" value="ECO:0007669"/>
    <property type="project" value="InterPro"/>
</dbReference>
<name>A0A512JPE0_9HYPH</name>
<gene>
    <name evidence="4" type="ORF">MGN01_36540</name>
</gene>